<dbReference type="EMBL" id="PFED01000177">
    <property type="protein sequence ID" value="PJE62560.1"/>
    <property type="molecule type" value="Genomic_DNA"/>
</dbReference>
<evidence type="ECO:0000313" key="3">
    <source>
        <dbReference type="Proteomes" id="UP000229554"/>
    </source>
</evidence>
<protein>
    <recommendedName>
        <fullName evidence="1">DUF4209 domain-containing protein</fullName>
    </recommendedName>
</protein>
<dbReference type="InterPro" id="IPR025209">
    <property type="entry name" value="DUF4209"/>
</dbReference>
<evidence type="ECO:0000313" key="2">
    <source>
        <dbReference type="EMBL" id="PJE62560.1"/>
    </source>
</evidence>
<name>A0A2M8KRN0_9BACT</name>
<organism evidence="2 3">
    <name type="scientific">Candidatus Roizmanbacteria bacterium CG10_big_fil_rev_8_21_14_0_10_39_6</name>
    <dbReference type="NCBI Taxonomy" id="1974853"/>
    <lineage>
        <taxon>Bacteria</taxon>
        <taxon>Candidatus Roizmaniibacteriota</taxon>
    </lineage>
</organism>
<gene>
    <name evidence="2" type="ORF">COU88_04335</name>
</gene>
<dbReference type="Proteomes" id="UP000229554">
    <property type="component" value="Unassembled WGS sequence"/>
</dbReference>
<sequence>MEITEDHVVEQYSRNMRTYAIFSKFLFEELKKRGITGKQIADFLRDKQVFQYDNFGAIEEGLQDYDEGKYYSTLAVILPQIEEALRSLLRKAHYPTLTLGRTGDQVVIGMRDILESPLLKSAVPEDLYWYLRLILWDKRGPALRDNVCHGLLSHKSGEYECYYVLHILLILAVFHLNQNNQEEASKK</sequence>
<proteinExistence type="predicted"/>
<dbReference type="Pfam" id="PF13910">
    <property type="entry name" value="DUF4209"/>
    <property type="match status" value="1"/>
</dbReference>
<evidence type="ECO:0000259" key="1">
    <source>
        <dbReference type="Pfam" id="PF13910"/>
    </source>
</evidence>
<accession>A0A2M8KRN0</accession>
<dbReference type="AlphaFoldDB" id="A0A2M8KRN0"/>
<reference evidence="3" key="1">
    <citation type="submission" date="2017-09" db="EMBL/GenBank/DDBJ databases">
        <title>Depth-based differentiation of microbial function through sediment-hosted aquifers and enrichment of novel symbionts in the deep terrestrial subsurface.</title>
        <authorList>
            <person name="Probst A.J."/>
            <person name="Ladd B."/>
            <person name="Jarett J.K."/>
            <person name="Geller-Mcgrath D.E."/>
            <person name="Sieber C.M.K."/>
            <person name="Emerson J.B."/>
            <person name="Anantharaman K."/>
            <person name="Thomas B.C."/>
            <person name="Malmstrom R."/>
            <person name="Stieglmeier M."/>
            <person name="Klingl A."/>
            <person name="Woyke T."/>
            <person name="Ryan C.M."/>
            <person name="Banfield J.F."/>
        </authorList>
    </citation>
    <scope>NUCLEOTIDE SEQUENCE [LARGE SCALE GENOMIC DNA]</scope>
</reference>
<comment type="caution">
    <text evidence="2">The sequence shown here is derived from an EMBL/GenBank/DDBJ whole genome shotgun (WGS) entry which is preliminary data.</text>
</comment>
<feature type="domain" description="DUF4209" evidence="1">
    <location>
        <begin position="81"/>
        <end position="169"/>
    </location>
</feature>